<dbReference type="GeneID" id="98145258"/>
<dbReference type="Proteomes" id="UP001610432">
    <property type="component" value="Unassembled WGS sequence"/>
</dbReference>
<evidence type="ECO:0000313" key="1">
    <source>
        <dbReference type="EMBL" id="KAL2863182.1"/>
    </source>
</evidence>
<proteinExistence type="predicted"/>
<reference evidence="1 2" key="1">
    <citation type="submission" date="2024-07" db="EMBL/GenBank/DDBJ databases">
        <title>Section-level genome sequencing and comparative genomics of Aspergillus sections Usti and Cavernicolus.</title>
        <authorList>
            <consortium name="Lawrence Berkeley National Laboratory"/>
            <person name="Nybo J.L."/>
            <person name="Vesth T.C."/>
            <person name="Theobald S."/>
            <person name="Frisvad J.C."/>
            <person name="Larsen T.O."/>
            <person name="Kjaerboelling I."/>
            <person name="Rothschild-Mancinelli K."/>
            <person name="Lyhne E.K."/>
            <person name="Kogle M.E."/>
            <person name="Barry K."/>
            <person name="Clum A."/>
            <person name="Na H."/>
            <person name="Ledsgaard L."/>
            <person name="Lin J."/>
            <person name="Lipzen A."/>
            <person name="Kuo A."/>
            <person name="Riley R."/>
            <person name="Mondo S."/>
            <person name="Labutti K."/>
            <person name="Haridas S."/>
            <person name="Pangalinan J."/>
            <person name="Salamov A.A."/>
            <person name="Simmons B.A."/>
            <person name="Magnuson J.K."/>
            <person name="Chen J."/>
            <person name="Drula E."/>
            <person name="Henrissat B."/>
            <person name="Wiebenga A."/>
            <person name="Lubbers R.J."/>
            <person name="Gomes A.C."/>
            <person name="Macurrencykelacurrency M.R."/>
            <person name="Stajich J."/>
            <person name="Grigoriev I.V."/>
            <person name="Mortensen U.H."/>
            <person name="De Vries R.P."/>
            <person name="Baker S.E."/>
            <person name="Andersen M.R."/>
        </authorList>
    </citation>
    <scope>NUCLEOTIDE SEQUENCE [LARGE SCALE GENOMIC DNA]</scope>
    <source>
        <strain evidence="1 2">CBS 449.75</strain>
    </source>
</reference>
<keyword evidence="2" id="KW-1185">Reference proteome</keyword>
<comment type="caution">
    <text evidence="1">The sequence shown here is derived from an EMBL/GenBank/DDBJ whole genome shotgun (WGS) entry which is preliminary data.</text>
</comment>
<dbReference type="EMBL" id="JBFXLQ010000055">
    <property type="protein sequence ID" value="KAL2863182.1"/>
    <property type="molecule type" value="Genomic_DNA"/>
</dbReference>
<gene>
    <name evidence="1" type="ORF">BJX67DRAFT_364416</name>
</gene>
<protein>
    <submittedName>
        <fullName evidence="1">Uncharacterized protein</fullName>
    </submittedName>
</protein>
<dbReference type="RefSeq" id="XP_070882161.1">
    <property type="nucleotide sequence ID" value="XM_071030186.1"/>
</dbReference>
<accession>A0ABR4LF63</accession>
<sequence>MKVFNDEGMWAVPPRCCPNETYLQSKARIHGTHGTQRQRSVYLWLHHGCNLVGAENKKLFRQYPGFHKIIERIRSLANRLKLPQRFKINPVTSIAQLTPVYTAWAADKSAC</sequence>
<evidence type="ECO:0000313" key="2">
    <source>
        <dbReference type="Proteomes" id="UP001610432"/>
    </source>
</evidence>
<name>A0ABR4LF63_9EURO</name>
<organism evidence="1 2">
    <name type="scientific">Aspergillus lucknowensis</name>
    <dbReference type="NCBI Taxonomy" id="176173"/>
    <lineage>
        <taxon>Eukaryota</taxon>
        <taxon>Fungi</taxon>
        <taxon>Dikarya</taxon>
        <taxon>Ascomycota</taxon>
        <taxon>Pezizomycotina</taxon>
        <taxon>Eurotiomycetes</taxon>
        <taxon>Eurotiomycetidae</taxon>
        <taxon>Eurotiales</taxon>
        <taxon>Aspergillaceae</taxon>
        <taxon>Aspergillus</taxon>
        <taxon>Aspergillus subgen. Nidulantes</taxon>
    </lineage>
</organism>